<gene>
    <name evidence="1" type="ORF">BG006_010292</name>
</gene>
<dbReference type="EMBL" id="JAAAUY010000804">
    <property type="protein sequence ID" value="KAF9326267.1"/>
    <property type="molecule type" value="Genomic_DNA"/>
</dbReference>
<evidence type="ECO:0000313" key="2">
    <source>
        <dbReference type="Proteomes" id="UP000696485"/>
    </source>
</evidence>
<evidence type="ECO:0000313" key="1">
    <source>
        <dbReference type="EMBL" id="KAF9326267.1"/>
    </source>
</evidence>
<keyword evidence="2" id="KW-1185">Reference proteome</keyword>
<dbReference type="AlphaFoldDB" id="A0A9P5VIV0"/>
<protein>
    <submittedName>
        <fullName evidence="1">Uncharacterized protein</fullName>
    </submittedName>
</protein>
<dbReference type="Proteomes" id="UP000696485">
    <property type="component" value="Unassembled WGS sequence"/>
</dbReference>
<organism evidence="1 2">
    <name type="scientific">Podila minutissima</name>
    <dbReference type="NCBI Taxonomy" id="64525"/>
    <lineage>
        <taxon>Eukaryota</taxon>
        <taxon>Fungi</taxon>
        <taxon>Fungi incertae sedis</taxon>
        <taxon>Mucoromycota</taxon>
        <taxon>Mortierellomycotina</taxon>
        <taxon>Mortierellomycetes</taxon>
        <taxon>Mortierellales</taxon>
        <taxon>Mortierellaceae</taxon>
        <taxon>Podila</taxon>
    </lineage>
</organism>
<comment type="caution">
    <text evidence="1">The sequence shown here is derived from an EMBL/GenBank/DDBJ whole genome shotgun (WGS) entry which is preliminary data.</text>
</comment>
<reference evidence="1" key="1">
    <citation type="journal article" date="2020" name="Fungal Divers.">
        <title>Resolving the Mortierellaceae phylogeny through synthesis of multi-gene phylogenetics and phylogenomics.</title>
        <authorList>
            <person name="Vandepol N."/>
            <person name="Liber J."/>
            <person name="Desiro A."/>
            <person name="Na H."/>
            <person name="Kennedy M."/>
            <person name="Barry K."/>
            <person name="Grigoriev I.V."/>
            <person name="Miller A.N."/>
            <person name="O'Donnell K."/>
            <person name="Stajich J.E."/>
            <person name="Bonito G."/>
        </authorList>
    </citation>
    <scope>NUCLEOTIDE SEQUENCE</scope>
    <source>
        <strain evidence="1">NVP1</strain>
    </source>
</reference>
<name>A0A9P5VIV0_9FUNG</name>
<accession>A0A9P5VIV0</accession>
<sequence length="144" mass="16281">MPSSSLPQNEDTYTQAIVKGIILSVVGDLELLDHWNRDPLPTPTGFEEVYNPDYFGEYDGFPMVIVEIKKPGATDDDIEGDQRRLPCMQKLMLDRMLSAGVKDPEVVGFLIRRSRCEITVMSLDHEALSAEVCAYTQQKNKEEE</sequence>
<proteinExistence type="predicted"/>